<evidence type="ECO:0000313" key="1">
    <source>
        <dbReference type="EMBL" id="SJL14320.1"/>
    </source>
</evidence>
<proteinExistence type="predicted"/>
<dbReference type="Proteomes" id="UP000219338">
    <property type="component" value="Unassembled WGS sequence"/>
</dbReference>
<organism evidence="1 2">
    <name type="scientific">Armillaria ostoyae</name>
    <name type="common">Armillaria root rot fungus</name>
    <dbReference type="NCBI Taxonomy" id="47428"/>
    <lineage>
        <taxon>Eukaryota</taxon>
        <taxon>Fungi</taxon>
        <taxon>Dikarya</taxon>
        <taxon>Basidiomycota</taxon>
        <taxon>Agaricomycotina</taxon>
        <taxon>Agaricomycetes</taxon>
        <taxon>Agaricomycetidae</taxon>
        <taxon>Agaricales</taxon>
        <taxon>Marasmiineae</taxon>
        <taxon>Physalacriaceae</taxon>
        <taxon>Armillaria</taxon>
    </lineage>
</organism>
<keyword evidence="2" id="KW-1185">Reference proteome</keyword>
<reference evidence="2" key="1">
    <citation type="journal article" date="2017" name="Nat. Ecol. Evol.">
        <title>Genome expansion and lineage-specific genetic innovations in the forest pathogenic fungi Armillaria.</title>
        <authorList>
            <person name="Sipos G."/>
            <person name="Prasanna A.N."/>
            <person name="Walter M.C."/>
            <person name="O'Connor E."/>
            <person name="Balint B."/>
            <person name="Krizsan K."/>
            <person name="Kiss B."/>
            <person name="Hess J."/>
            <person name="Varga T."/>
            <person name="Slot J."/>
            <person name="Riley R."/>
            <person name="Boka B."/>
            <person name="Rigling D."/>
            <person name="Barry K."/>
            <person name="Lee J."/>
            <person name="Mihaltcheva S."/>
            <person name="LaButti K."/>
            <person name="Lipzen A."/>
            <person name="Waldron R."/>
            <person name="Moloney N.M."/>
            <person name="Sperisen C."/>
            <person name="Kredics L."/>
            <person name="Vagvoelgyi C."/>
            <person name="Patrignani A."/>
            <person name="Fitzpatrick D."/>
            <person name="Nagy I."/>
            <person name="Doyle S."/>
            <person name="Anderson J.B."/>
            <person name="Grigoriev I.V."/>
            <person name="Gueldener U."/>
            <person name="Muensterkoetter M."/>
            <person name="Nagy L.G."/>
        </authorList>
    </citation>
    <scope>NUCLEOTIDE SEQUENCE [LARGE SCALE GENOMIC DNA]</scope>
    <source>
        <strain evidence="2">C18/9</strain>
    </source>
</reference>
<dbReference type="OrthoDB" id="3064378at2759"/>
<dbReference type="EMBL" id="FUEG01000023">
    <property type="protein sequence ID" value="SJL14320.1"/>
    <property type="molecule type" value="Genomic_DNA"/>
</dbReference>
<dbReference type="AlphaFoldDB" id="A0A284RZY4"/>
<evidence type="ECO:0000313" key="2">
    <source>
        <dbReference type="Proteomes" id="UP000219338"/>
    </source>
</evidence>
<accession>A0A284RZY4</accession>
<name>A0A284RZY4_ARMOS</name>
<gene>
    <name evidence="1" type="ORF">ARMOST_17776</name>
</gene>
<protein>
    <submittedName>
        <fullName evidence="1">Uncharacterized protein</fullName>
    </submittedName>
</protein>
<sequence>MARGLRNGWLTWAQRTEDVNVDEVVVDVALDDGGRRKGSCDRSFGSPSPSDCEHARIQSLEALLIWTHTQQKLFLQASFDFLARQFLDFAPSMVAPQPERHSDLEHFAGVERDGRADRAIGVLINVHRQLPCSTPPKLSTTNISLSNTTGFAVPLQYAAVVQCSQESSDEAYDDMGSEKEILRLLFVQQALQA</sequence>